<sequence length="273" mass="29898">MTSSAKPSGSADRSTPAAEITSLYRYPIKGLTPEPLSRVPLRVGQTLPADRRYAIENGPSGFDPEAPAWKPKIQFLMLARNERLASLDSRFEDATNRLTIRKDGQIAASSDLETEAGRAAIERYFSENFQPELKGPPKLLSGRDHSFSDVARKVVSIINLDSVRAIETMLGGAAVHPLRFRANLYVTGWPAWSELDLVGETLAIGQARLKVVKRIVRCPATNVDPQTARRDLEIPPTLSRNLGHMECGIYAEVIADGEIGLGDQVAVEEPKLV</sequence>
<dbReference type="RefSeq" id="WP_369720789.1">
    <property type="nucleotide sequence ID" value="NZ_CP165734.1"/>
</dbReference>
<dbReference type="Pfam" id="PF03473">
    <property type="entry name" value="MOSC"/>
    <property type="match status" value="1"/>
</dbReference>
<dbReference type="InterPro" id="IPR005302">
    <property type="entry name" value="MoCF_Sase_C"/>
</dbReference>
<dbReference type="InterPro" id="IPR005303">
    <property type="entry name" value="MOCOS_middle"/>
</dbReference>
<dbReference type="GO" id="GO:0030170">
    <property type="term" value="F:pyridoxal phosphate binding"/>
    <property type="evidence" value="ECO:0007669"/>
    <property type="project" value="InterPro"/>
</dbReference>
<dbReference type="EMBL" id="CP165734">
    <property type="protein sequence ID" value="XDV56341.1"/>
    <property type="molecule type" value="Genomic_DNA"/>
</dbReference>
<dbReference type="AlphaFoldDB" id="A0AB39XFZ5"/>
<dbReference type="SUPFAM" id="SSF50800">
    <property type="entry name" value="PK beta-barrel domain-like"/>
    <property type="match status" value="1"/>
</dbReference>
<organism evidence="2">
    <name type="scientific">Bradyrhizobium sp. LLZ17</name>
    <dbReference type="NCBI Taxonomy" id="3239388"/>
    <lineage>
        <taxon>Bacteria</taxon>
        <taxon>Pseudomonadati</taxon>
        <taxon>Pseudomonadota</taxon>
        <taxon>Alphaproteobacteria</taxon>
        <taxon>Hyphomicrobiales</taxon>
        <taxon>Nitrobacteraceae</taxon>
        <taxon>Bradyrhizobium</taxon>
    </lineage>
</organism>
<gene>
    <name evidence="2" type="ORF">AB8Z38_27225</name>
</gene>
<dbReference type="Gene3D" id="2.40.33.20">
    <property type="entry name" value="PK beta-barrel domain-like"/>
    <property type="match status" value="1"/>
</dbReference>
<evidence type="ECO:0000259" key="1">
    <source>
        <dbReference type="PROSITE" id="PS51340"/>
    </source>
</evidence>
<reference evidence="2" key="1">
    <citation type="submission" date="2024-08" db="EMBL/GenBank/DDBJ databases">
        <authorList>
            <person name="Chaddad Z."/>
            <person name="Lamrabet M."/>
            <person name="Bouhnik O."/>
            <person name="Alami S."/>
            <person name="Wipf D."/>
            <person name="Courty P.E."/>
            <person name="Missbah El Idrissi M."/>
        </authorList>
    </citation>
    <scope>NUCLEOTIDE SEQUENCE</scope>
    <source>
        <strain evidence="2">LLZ17</strain>
    </source>
</reference>
<dbReference type="GO" id="GO:0003824">
    <property type="term" value="F:catalytic activity"/>
    <property type="evidence" value="ECO:0007669"/>
    <property type="project" value="InterPro"/>
</dbReference>
<dbReference type="Pfam" id="PF03476">
    <property type="entry name" value="MOSC_N"/>
    <property type="match status" value="1"/>
</dbReference>
<proteinExistence type="predicted"/>
<accession>A0AB39XFZ5</accession>
<dbReference type="GO" id="GO:0030151">
    <property type="term" value="F:molybdenum ion binding"/>
    <property type="evidence" value="ECO:0007669"/>
    <property type="project" value="InterPro"/>
</dbReference>
<name>A0AB39XFZ5_9BRAD</name>
<evidence type="ECO:0000313" key="2">
    <source>
        <dbReference type="EMBL" id="XDV56341.1"/>
    </source>
</evidence>
<feature type="domain" description="MOSC" evidence="1">
    <location>
        <begin position="114"/>
        <end position="268"/>
    </location>
</feature>
<dbReference type="PROSITE" id="PS51340">
    <property type="entry name" value="MOSC"/>
    <property type="match status" value="1"/>
</dbReference>
<dbReference type="InterPro" id="IPR011037">
    <property type="entry name" value="Pyrv_Knase-like_insert_dom_sf"/>
</dbReference>
<protein>
    <submittedName>
        <fullName evidence="2">MOSC domain-containing protein</fullName>
    </submittedName>
</protein>